<reference evidence="1" key="1">
    <citation type="journal article" date="2017" name="Science">
        <title>Giant viruses with an expanded complement of translation system components.</title>
        <authorList>
            <person name="Schulz F."/>
            <person name="Yutin N."/>
            <person name="Ivanova N.N."/>
            <person name="Ortega D.R."/>
            <person name="Lee T.K."/>
            <person name="Vierheilig J."/>
            <person name="Daims H."/>
            <person name="Horn M."/>
            <person name="Wagner M."/>
            <person name="Jensen G.J."/>
            <person name="Kyrpides N.C."/>
            <person name="Koonin E.V."/>
            <person name="Woyke T."/>
        </authorList>
    </citation>
    <scope>NUCLEOTIDE SEQUENCE</scope>
    <source>
        <strain evidence="1">ILV1</strain>
    </source>
</reference>
<protein>
    <submittedName>
        <fullName evidence="1">Uncharacterized protein</fullName>
    </submittedName>
</protein>
<evidence type="ECO:0000313" key="1">
    <source>
        <dbReference type="EMBL" id="ARF09688.1"/>
    </source>
</evidence>
<name>A0A1V0SDG0_9VIRU</name>
<sequence length="261" mass="31791">MDNLIKLIITNRFRTICDVIKSGKIEKEDYEKIYDYFLYFYIKKMVADETMYFLTYMLFQHHKILKINKFDNYEILMSWHIFRNQMRNRTYNLLKLYMDIQITSKRLKTSVNLLKNNSKNFNKLLDKCNKTKIIKNIVYDTMIEYPLYFNDKITQNNIMMASINEKNLWVHELEIEKRLLLIIKYYGINLLQLLGVNIIDGKYFTLLSFDEKISYYKNCLSIICKTGKMICDLADFKDKLKKKRYQNKYIYKTIYDKKSEK</sequence>
<accession>A0A1V0SDG0</accession>
<organism evidence="1">
    <name type="scientific">Indivirus ILV1</name>
    <dbReference type="NCBI Taxonomy" id="1977633"/>
    <lineage>
        <taxon>Viruses</taxon>
        <taxon>Varidnaviria</taxon>
        <taxon>Bamfordvirae</taxon>
        <taxon>Nucleocytoviricota</taxon>
        <taxon>Megaviricetes</taxon>
        <taxon>Imitervirales</taxon>
        <taxon>Mimiviridae</taxon>
        <taxon>Klosneuvirinae</taxon>
        <taxon>Indivirus</taxon>
    </lineage>
</organism>
<proteinExistence type="predicted"/>
<dbReference type="EMBL" id="KY684086">
    <property type="protein sequence ID" value="ARF09688.1"/>
    <property type="molecule type" value="Genomic_DNA"/>
</dbReference>
<gene>
    <name evidence="1" type="ORF">Indivirus_2_67</name>
</gene>